<proteinExistence type="predicted"/>
<name>A5AQC3_VITVI</name>
<gene>
    <name evidence="1" type="ORF">VITISV_028883</name>
</gene>
<protein>
    <submittedName>
        <fullName evidence="1">Uncharacterized protein</fullName>
    </submittedName>
</protein>
<sequence length="155" mass="17484">MSDNSGDLVVRIVRVCFLIVGGNGSGKSRVFDEPSYLGKLSGYTPGKRYQRIRTCLPGEVESSSSPIRQQAPDVKYPEKVERRLDKIADVRYPDGMSENFRPDGMNDDFRPGGMSYATRHKGGRLRGQGRGSHVTFFREDPTLNTIKYYLILNFI</sequence>
<evidence type="ECO:0000313" key="1">
    <source>
        <dbReference type="EMBL" id="CAN69294.1"/>
    </source>
</evidence>
<organism evidence="1">
    <name type="scientific">Vitis vinifera</name>
    <name type="common">Grape</name>
    <dbReference type="NCBI Taxonomy" id="29760"/>
    <lineage>
        <taxon>Eukaryota</taxon>
        <taxon>Viridiplantae</taxon>
        <taxon>Streptophyta</taxon>
        <taxon>Embryophyta</taxon>
        <taxon>Tracheophyta</taxon>
        <taxon>Spermatophyta</taxon>
        <taxon>Magnoliopsida</taxon>
        <taxon>eudicotyledons</taxon>
        <taxon>Gunneridae</taxon>
        <taxon>Pentapetalae</taxon>
        <taxon>rosids</taxon>
        <taxon>Vitales</taxon>
        <taxon>Vitaceae</taxon>
        <taxon>Viteae</taxon>
        <taxon>Vitis</taxon>
    </lineage>
</organism>
<dbReference type="AlphaFoldDB" id="A5AQC3"/>
<accession>A5AQC3</accession>
<dbReference type="EMBL" id="AM432096">
    <property type="protein sequence ID" value="CAN69294.1"/>
    <property type="molecule type" value="Genomic_DNA"/>
</dbReference>
<reference evidence="1" key="1">
    <citation type="journal article" date="2007" name="PLoS ONE">
        <title>The first genome sequence of an elite grapevine cultivar (Pinot noir Vitis vinifera L.): coping with a highly heterozygous genome.</title>
        <authorList>
            <person name="Velasco R."/>
            <person name="Zharkikh A."/>
            <person name="Troggio M."/>
            <person name="Cartwright D.A."/>
            <person name="Cestaro A."/>
            <person name="Pruss D."/>
            <person name="Pindo M."/>
            <person name="FitzGerald L.M."/>
            <person name="Vezzulli S."/>
            <person name="Reid J."/>
            <person name="Malacarne G."/>
            <person name="Iliev D."/>
            <person name="Coppola G."/>
            <person name="Wardell B."/>
            <person name="Micheletti D."/>
            <person name="Macalma T."/>
            <person name="Facci M."/>
            <person name="Mitchell J.T."/>
            <person name="Perazzolli M."/>
            <person name="Eldredge G."/>
            <person name="Gatto P."/>
            <person name="Oyzerski R."/>
            <person name="Moretto M."/>
            <person name="Gutin N."/>
            <person name="Stefanini M."/>
            <person name="Chen Y."/>
            <person name="Segala C."/>
            <person name="Davenport C."/>
            <person name="Dematte L."/>
            <person name="Mraz A."/>
            <person name="Battilana J."/>
            <person name="Stormo K."/>
            <person name="Costa F."/>
            <person name="Tao Q."/>
            <person name="Si-Ammour A."/>
            <person name="Harkins T."/>
            <person name="Lackey A."/>
            <person name="Perbost C."/>
            <person name="Taillon B."/>
            <person name="Stella A."/>
            <person name="Solovyev V."/>
            <person name="Fawcett J.A."/>
            <person name="Sterck L."/>
            <person name="Vandepoele K."/>
            <person name="Grando S.M."/>
            <person name="Toppo S."/>
            <person name="Moser C."/>
            <person name="Lanchbury J."/>
            <person name="Bogden R."/>
            <person name="Skolnick M."/>
            <person name="Sgaramella V."/>
            <person name="Bhatnagar S.K."/>
            <person name="Fontana P."/>
            <person name="Gutin A."/>
            <person name="Van de Peer Y."/>
            <person name="Salamini F."/>
            <person name="Viola R."/>
        </authorList>
    </citation>
    <scope>NUCLEOTIDE SEQUENCE</scope>
</reference>